<dbReference type="CDD" id="cd12148">
    <property type="entry name" value="fungal_TF_MHR"/>
    <property type="match status" value="1"/>
</dbReference>
<name>A0A1M2VPE2_TRAPU</name>
<dbReference type="InterPro" id="IPR051615">
    <property type="entry name" value="Transcr_Regulatory_Elem"/>
</dbReference>
<keyword evidence="10" id="KW-1185">Reference proteome</keyword>
<dbReference type="Proteomes" id="UP000184267">
    <property type="component" value="Unassembled WGS sequence"/>
</dbReference>
<evidence type="ECO:0000259" key="8">
    <source>
        <dbReference type="SMART" id="SM00906"/>
    </source>
</evidence>
<dbReference type="GO" id="GO:0003677">
    <property type="term" value="F:DNA binding"/>
    <property type="evidence" value="ECO:0007669"/>
    <property type="project" value="UniProtKB-KW"/>
</dbReference>
<dbReference type="AlphaFoldDB" id="A0A1M2VPE2"/>
<organism evidence="9 10">
    <name type="scientific">Trametes pubescens</name>
    <name type="common">White-rot fungus</name>
    <dbReference type="NCBI Taxonomy" id="154538"/>
    <lineage>
        <taxon>Eukaryota</taxon>
        <taxon>Fungi</taxon>
        <taxon>Dikarya</taxon>
        <taxon>Basidiomycota</taxon>
        <taxon>Agaricomycotina</taxon>
        <taxon>Agaricomycetes</taxon>
        <taxon>Polyporales</taxon>
        <taxon>Polyporaceae</taxon>
        <taxon>Trametes</taxon>
    </lineage>
</organism>
<feature type="domain" description="Xylanolytic transcriptional activator regulatory" evidence="8">
    <location>
        <begin position="389"/>
        <end position="468"/>
    </location>
</feature>
<dbReference type="EMBL" id="MNAD01000908">
    <property type="protein sequence ID" value="OJT09474.1"/>
    <property type="molecule type" value="Genomic_DNA"/>
</dbReference>
<feature type="region of interest" description="Disordered" evidence="7">
    <location>
        <begin position="108"/>
        <end position="174"/>
    </location>
</feature>
<dbReference type="Pfam" id="PF04082">
    <property type="entry name" value="Fungal_trans"/>
    <property type="match status" value="1"/>
</dbReference>
<dbReference type="OMA" id="EVRYHGN"/>
<sequence>MTSTDSRSRSIVDELGKDELASHIIDTVDAGPFGRTGREKRAFDTTKDNFFSSIVAEKPKAQSHRSRRESRATREHVIENVIARDPMIQTTRPTLLWQDRLSERLGRSFGSGSFSPQPVPSPASITESSSRDDAYISEPPRTKRRLEERPSRSVHMSAPYASGSRVPSQEAPEGDEDLFDCADAFGNLSINENREVRYHGNASGLQLLAQSERTDGRNIKGIWNFPMARFWPGPPNDGRQFIDESITSIESKIRMPPVHIQDQLVQVYFTYVNPAVPVVDEESFMAQYQAMKLGYSEDQPSGPPSGDVHPERPQKLSKLLLFAMFAYAASHLDPLNGPDAAVGAARAVDYATVARRILDTMYHESRSSTVQALILLGIREFGIGSLEEGWLHIGMAVRMALDLGLNRNPDKWTHNGRELFTPKEKEIRKRIWWACCLADKFSALFLGRTISIHEGDFSTPLLDIPPDDVDHMWQPYSPDPRYGTIAPVPAVHIGYLRHISALYIITGEVLAKVYRVSRAHTVPPRALRQELYSRLLQWALELPEQLQYNPTGASSRPCPAPHVLIMHVQYWATVLLLHRPFIPKGAELARAGSPSLENDPVPWESYDVCQGAATQLASFASLYHEKYDMRWAPPFAANCLQAAGIMHIVTLKYKPLDTQASVGLQKCINALAGMEATWASGLRVRHLIQNAKVNVDRAYESSAGVANARQKRPATFELDSAYESRLPSASHTPAPSVPAYAPPPMPPPHHVLPPRFVPSQPAPQYAYPGYQTHAQANVPRDMATLSATPLPAYMPGYDSWWPVIDNEADVSAGQCRTAATEATQMHGAGVGPSSAPVHGGVAMPQGDFTFDQQHFSPEFLQAMRDPMLHFPSAFSHMY</sequence>
<evidence type="ECO:0000313" key="10">
    <source>
        <dbReference type="Proteomes" id="UP000184267"/>
    </source>
</evidence>
<dbReference type="InterPro" id="IPR007219">
    <property type="entry name" value="XnlR_reg_dom"/>
</dbReference>
<evidence type="ECO:0000256" key="4">
    <source>
        <dbReference type="ARBA" id="ARBA00023125"/>
    </source>
</evidence>
<evidence type="ECO:0000256" key="1">
    <source>
        <dbReference type="ARBA" id="ARBA00022723"/>
    </source>
</evidence>
<keyword evidence="3" id="KW-0805">Transcription regulation</keyword>
<dbReference type="STRING" id="154538.A0A1M2VPE2"/>
<dbReference type="GO" id="GO:0006351">
    <property type="term" value="P:DNA-templated transcription"/>
    <property type="evidence" value="ECO:0007669"/>
    <property type="project" value="InterPro"/>
</dbReference>
<dbReference type="OrthoDB" id="2123952at2759"/>
<keyword evidence="1" id="KW-0479">Metal-binding</keyword>
<keyword evidence="2" id="KW-0862">Zinc</keyword>
<keyword evidence="4" id="KW-0238">DNA-binding</keyword>
<dbReference type="SMART" id="SM00906">
    <property type="entry name" value="Fungal_trans"/>
    <property type="match status" value="1"/>
</dbReference>
<comment type="caution">
    <text evidence="9">The sequence shown here is derived from an EMBL/GenBank/DDBJ whole genome shotgun (WGS) entry which is preliminary data.</text>
</comment>
<reference evidence="9 10" key="1">
    <citation type="submission" date="2016-10" db="EMBL/GenBank/DDBJ databases">
        <title>Genome sequence of the basidiomycete white-rot fungus Trametes pubescens.</title>
        <authorList>
            <person name="Makela M.R."/>
            <person name="Granchi Z."/>
            <person name="Peng M."/>
            <person name="De Vries R.P."/>
            <person name="Grigoriev I."/>
            <person name="Riley R."/>
            <person name="Hilden K."/>
        </authorList>
    </citation>
    <scope>NUCLEOTIDE SEQUENCE [LARGE SCALE GENOMIC DNA]</scope>
    <source>
        <strain evidence="9 10">FBCC735</strain>
    </source>
</reference>
<protein>
    <submittedName>
        <fullName evidence="9">Nitrogen assimilation transcription factor nit-4</fullName>
    </submittedName>
</protein>
<keyword evidence="5" id="KW-0804">Transcription</keyword>
<proteinExistence type="predicted"/>
<keyword evidence="6" id="KW-0539">Nucleus</keyword>
<dbReference type="GO" id="GO:0008270">
    <property type="term" value="F:zinc ion binding"/>
    <property type="evidence" value="ECO:0007669"/>
    <property type="project" value="InterPro"/>
</dbReference>
<accession>A0A1M2VPE2</accession>
<dbReference type="PANTHER" id="PTHR31313">
    <property type="entry name" value="TY1 ENHANCER ACTIVATOR"/>
    <property type="match status" value="1"/>
</dbReference>
<gene>
    <name evidence="9" type="ORF">TRAPUB_14054</name>
</gene>
<evidence type="ECO:0000256" key="3">
    <source>
        <dbReference type="ARBA" id="ARBA00023015"/>
    </source>
</evidence>
<dbReference type="PANTHER" id="PTHR31313:SF81">
    <property type="entry name" value="TY1 ENHANCER ACTIVATOR"/>
    <property type="match status" value="1"/>
</dbReference>
<evidence type="ECO:0000313" key="9">
    <source>
        <dbReference type="EMBL" id="OJT09474.1"/>
    </source>
</evidence>
<evidence type="ECO:0000256" key="7">
    <source>
        <dbReference type="SAM" id="MobiDB-lite"/>
    </source>
</evidence>
<evidence type="ECO:0000256" key="2">
    <source>
        <dbReference type="ARBA" id="ARBA00022833"/>
    </source>
</evidence>
<evidence type="ECO:0000256" key="5">
    <source>
        <dbReference type="ARBA" id="ARBA00023163"/>
    </source>
</evidence>
<evidence type="ECO:0000256" key="6">
    <source>
        <dbReference type="ARBA" id="ARBA00023242"/>
    </source>
</evidence>